<protein>
    <submittedName>
        <fullName evidence="1">DUF2332 family protein</fullName>
    </submittedName>
</protein>
<keyword evidence="2" id="KW-1185">Reference proteome</keyword>
<proteinExistence type="predicted"/>
<dbReference type="Pfam" id="PF10094">
    <property type="entry name" value="DUF2332"/>
    <property type="match status" value="1"/>
</dbReference>
<organism evidence="1 2">
    <name type="scientific">Sphingomonas colocasiae</name>
    <dbReference type="NCBI Taxonomy" id="1848973"/>
    <lineage>
        <taxon>Bacteria</taxon>
        <taxon>Pseudomonadati</taxon>
        <taxon>Pseudomonadota</taxon>
        <taxon>Alphaproteobacteria</taxon>
        <taxon>Sphingomonadales</taxon>
        <taxon>Sphingomonadaceae</taxon>
        <taxon>Sphingomonas</taxon>
    </lineage>
</organism>
<dbReference type="Proteomes" id="UP000706039">
    <property type="component" value="Unassembled WGS sequence"/>
</dbReference>
<dbReference type="RefSeq" id="WP_222989145.1">
    <property type="nucleotide sequence ID" value="NZ_JAINVV010000004.1"/>
</dbReference>
<evidence type="ECO:0000313" key="2">
    <source>
        <dbReference type="Proteomes" id="UP000706039"/>
    </source>
</evidence>
<dbReference type="InterPro" id="IPR011200">
    <property type="entry name" value="UCP012608"/>
</dbReference>
<evidence type="ECO:0000313" key="1">
    <source>
        <dbReference type="EMBL" id="MBY8822029.1"/>
    </source>
</evidence>
<dbReference type="PIRSF" id="PIRSF012608">
    <property type="entry name" value="UCP012608"/>
    <property type="match status" value="1"/>
</dbReference>
<gene>
    <name evidence="1" type="ORF">K7G82_06985</name>
</gene>
<reference evidence="1 2" key="1">
    <citation type="submission" date="2021-08" db="EMBL/GenBank/DDBJ databases">
        <authorList>
            <person name="Tuo L."/>
        </authorList>
    </citation>
    <scope>NUCLEOTIDE SEQUENCE [LARGE SCALE GENOMIC DNA]</scope>
    <source>
        <strain evidence="1 2">JCM 31229</strain>
    </source>
</reference>
<accession>A0ABS7PPR2</accession>
<comment type="caution">
    <text evidence="1">The sequence shown here is derived from an EMBL/GenBank/DDBJ whole genome shotgun (WGS) entry which is preliminary data.</text>
</comment>
<sequence>MASQSDSTVLDTFRAQAAACREMGAPRTAAIIDAAADLADPATSTGGRILGLTGDSSRFGGATGLRLAGGLHALARSGAVPELSAYYAAASDDAHAAVAAALGARDAWLETWLDLPPQTNETARSAAVMAGLLVAADRFGLPFELLELGASAGLNLNLARYRFDLGGVAAGDPGAPLGFSPEWRGPPPPAVPARILGSRGVDRAPIDVADPANHERLIAYMWIDQPERIARAEAALAIAAAHPPRLDQGDAADWAEARLAEPRAPGVARILYHTVAWQYFDEAGQARIRAALDAAGAVATDDTPLGWLGLEINEDRSAYELRLTLWPGGETLHLADSHPHCAWIQWHGIERHGRR</sequence>
<name>A0ABS7PPR2_9SPHN</name>
<dbReference type="EMBL" id="JAINVV010000004">
    <property type="protein sequence ID" value="MBY8822029.1"/>
    <property type="molecule type" value="Genomic_DNA"/>
</dbReference>